<protein>
    <submittedName>
        <fullName evidence="1">Uncharacterized protein</fullName>
    </submittedName>
</protein>
<organism evidence="1">
    <name type="scientific">bioreactor metagenome</name>
    <dbReference type="NCBI Taxonomy" id="1076179"/>
    <lineage>
        <taxon>unclassified sequences</taxon>
        <taxon>metagenomes</taxon>
        <taxon>ecological metagenomes</taxon>
    </lineage>
</organism>
<name>A0A645A8H0_9ZZZZ</name>
<dbReference type="EMBL" id="VSSQ01012544">
    <property type="protein sequence ID" value="MPM49485.1"/>
    <property type="molecule type" value="Genomic_DNA"/>
</dbReference>
<gene>
    <name evidence="1" type="ORF">SDC9_96215</name>
</gene>
<reference evidence="1" key="1">
    <citation type="submission" date="2019-08" db="EMBL/GenBank/DDBJ databases">
        <authorList>
            <person name="Kucharzyk K."/>
            <person name="Murdoch R.W."/>
            <person name="Higgins S."/>
            <person name="Loffler F."/>
        </authorList>
    </citation>
    <scope>NUCLEOTIDE SEQUENCE</scope>
</reference>
<proteinExistence type="predicted"/>
<sequence length="131" mass="13366">MDMMKTLLGVPSGITLPEVWDRFFGSGVGLGVGSGVAVGVGVGAMVTVTASSVGAGVAAGCAGAAEQPLNSVAKASMPATAALSRPVRFDAYGVIVSRPFGMIYKLISRCSAFASQRQGREEESESRPARR</sequence>
<comment type="caution">
    <text evidence="1">The sequence shown here is derived from an EMBL/GenBank/DDBJ whole genome shotgun (WGS) entry which is preliminary data.</text>
</comment>
<dbReference type="AlphaFoldDB" id="A0A645A8H0"/>
<accession>A0A645A8H0</accession>
<evidence type="ECO:0000313" key="1">
    <source>
        <dbReference type="EMBL" id="MPM49485.1"/>
    </source>
</evidence>